<keyword evidence="3" id="KW-1185">Reference proteome</keyword>
<dbReference type="Proteomes" id="UP000193648">
    <property type="component" value="Unassembled WGS sequence"/>
</dbReference>
<feature type="compositionally biased region" description="Basic and acidic residues" evidence="1">
    <location>
        <begin position="169"/>
        <end position="192"/>
    </location>
</feature>
<dbReference type="InParanoid" id="A0A1Y2GLI4"/>
<feature type="compositionally biased region" description="Basic and acidic residues" evidence="1">
    <location>
        <begin position="134"/>
        <end position="155"/>
    </location>
</feature>
<accession>A0A1Y2GLI4</accession>
<reference evidence="2 3" key="1">
    <citation type="submission" date="2016-07" db="EMBL/GenBank/DDBJ databases">
        <title>Pervasive Adenine N6-methylation of Active Genes in Fungi.</title>
        <authorList>
            <consortium name="DOE Joint Genome Institute"/>
            <person name="Mondo S.J."/>
            <person name="Dannebaum R.O."/>
            <person name="Kuo R.C."/>
            <person name="Labutti K."/>
            <person name="Haridas S."/>
            <person name="Kuo A."/>
            <person name="Salamov A."/>
            <person name="Ahrendt S.R."/>
            <person name="Lipzen A."/>
            <person name="Sullivan W."/>
            <person name="Andreopoulos W.B."/>
            <person name="Clum A."/>
            <person name="Lindquist E."/>
            <person name="Daum C."/>
            <person name="Ramamoorthy G.K."/>
            <person name="Gryganskyi A."/>
            <person name="Culley D."/>
            <person name="Magnuson J.K."/>
            <person name="James T.Y."/>
            <person name="O'Malley M.A."/>
            <person name="Stajich J.E."/>
            <person name="Spatafora J.W."/>
            <person name="Visel A."/>
            <person name="Grigoriev I.V."/>
        </authorList>
    </citation>
    <scope>NUCLEOTIDE SEQUENCE [LARGE SCALE GENOMIC DNA]</scope>
    <source>
        <strain evidence="2 3">NRRL 3116</strain>
    </source>
</reference>
<dbReference type="RefSeq" id="XP_021880956.1">
    <property type="nucleotide sequence ID" value="XM_022024261.1"/>
</dbReference>
<dbReference type="AlphaFoldDB" id="A0A1Y2GLI4"/>
<dbReference type="OrthoDB" id="2430134at2759"/>
<sequence length="247" mass="27442">MDPMIAADILPLTIETNSLNPSMANTSLHDPIFPSKDNIQITPQADKFGEDAVLTDPLSTITSAPSSDDCPDDHQERSEDVANVVSSPHGHTANNIDIRSSHQQSTVLSDSTMTFNTAETAEERSIKDLSSTNVKEEQKSQDKVEDLSKMSDESSLKTSFDQGEELIDDKEQAQEEPRESLSRPLSRQELRRKSSFFNSKDIAVSDKRYGTWSGSSSISASMRPITDPRFKSRFQSLLSQWKAREGN</sequence>
<proteinExistence type="predicted"/>
<gene>
    <name evidence="2" type="ORF">BCR41DRAFT_354168</name>
</gene>
<evidence type="ECO:0000313" key="3">
    <source>
        <dbReference type="Proteomes" id="UP000193648"/>
    </source>
</evidence>
<name>A0A1Y2GLI4_9FUNG</name>
<comment type="caution">
    <text evidence="2">The sequence shown here is derived from an EMBL/GenBank/DDBJ whole genome shotgun (WGS) entry which is preliminary data.</text>
</comment>
<organism evidence="2 3">
    <name type="scientific">Lobosporangium transversale</name>
    <dbReference type="NCBI Taxonomy" id="64571"/>
    <lineage>
        <taxon>Eukaryota</taxon>
        <taxon>Fungi</taxon>
        <taxon>Fungi incertae sedis</taxon>
        <taxon>Mucoromycota</taxon>
        <taxon>Mortierellomycotina</taxon>
        <taxon>Mortierellomycetes</taxon>
        <taxon>Mortierellales</taxon>
        <taxon>Mortierellaceae</taxon>
        <taxon>Lobosporangium</taxon>
    </lineage>
</organism>
<evidence type="ECO:0000313" key="2">
    <source>
        <dbReference type="EMBL" id="ORZ14824.1"/>
    </source>
</evidence>
<feature type="region of interest" description="Disordered" evidence="1">
    <location>
        <begin position="121"/>
        <end position="192"/>
    </location>
</feature>
<protein>
    <submittedName>
        <fullName evidence="2">Uncharacterized protein</fullName>
    </submittedName>
</protein>
<dbReference type="EMBL" id="MCFF01000020">
    <property type="protein sequence ID" value="ORZ14824.1"/>
    <property type="molecule type" value="Genomic_DNA"/>
</dbReference>
<evidence type="ECO:0000256" key="1">
    <source>
        <dbReference type="SAM" id="MobiDB-lite"/>
    </source>
</evidence>
<dbReference type="GeneID" id="33566105"/>